<sequence length="116" mass="11854">MASEFAEDFSGFPAIHFSGSVLGLDAAAMEDSGSLGLAGYSGYGFSEAHLDDLPVSLPAQCPVQDPLPFIQAGKRRKSVTVPCGAAAPGGAASAGVKTKKKDIDNGKDIDSDYVDC</sequence>
<proteinExistence type="predicted"/>
<evidence type="ECO:0000313" key="3">
    <source>
        <dbReference type="Proteomes" id="UP001189122"/>
    </source>
</evidence>
<dbReference type="EMBL" id="CACRZD030000278">
    <property type="protein sequence ID" value="CAA6675327.1"/>
    <property type="molecule type" value="Genomic_DNA"/>
</dbReference>
<comment type="caution">
    <text evidence="2">The sequence shown here is derived from an EMBL/GenBank/DDBJ whole genome shotgun (WGS) entry which is preliminary data.</text>
</comment>
<name>A0ABN7ECU7_SPIIN</name>
<organism evidence="2 3">
    <name type="scientific">Spirodela intermedia</name>
    <name type="common">Intermediate duckweed</name>
    <dbReference type="NCBI Taxonomy" id="51605"/>
    <lineage>
        <taxon>Eukaryota</taxon>
        <taxon>Viridiplantae</taxon>
        <taxon>Streptophyta</taxon>
        <taxon>Embryophyta</taxon>
        <taxon>Tracheophyta</taxon>
        <taxon>Spermatophyta</taxon>
        <taxon>Magnoliopsida</taxon>
        <taxon>Liliopsida</taxon>
        <taxon>Araceae</taxon>
        <taxon>Lemnoideae</taxon>
        <taxon>Spirodela</taxon>
    </lineage>
</organism>
<reference evidence="3" key="1">
    <citation type="journal article" date="2020" name="Sci. Rep.">
        <title>Chromosome-scale genome assembly for the duckweed Spirodela intermedia, integrating cytogenetic maps, PacBio and Oxford Nanopore libraries.</title>
        <authorList>
            <person name="Hoang P.T.N."/>
            <person name="Fiebig A."/>
            <person name="Novak P."/>
            <person name="Macas J."/>
            <person name="Cao H.X."/>
            <person name="Stepanenko A."/>
            <person name="Chen G."/>
            <person name="Borisjuk N."/>
            <person name="Scholz U."/>
            <person name="Schubert I."/>
        </authorList>
    </citation>
    <scope>NUCLEOTIDE SEQUENCE [LARGE SCALE GENOMIC DNA]</scope>
</reference>
<keyword evidence="3" id="KW-1185">Reference proteome</keyword>
<accession>A0ABN7ECU7</accession>
<protein>
    <submittedName>
        <fullName evidence="2">Uncharacterized protein</fullName>
    </submittedName>
</protein>
<evidence type="ECO:0000256" key="1">
    <source>
        <dbReference type="SAM" id="MobiDB-lite"/>
    </source>
</evidence>
<feature type="compositionally biased region" description="Basic and acidic residues" evidence="1">
    <location>
        <begin position="101"/>
        <end position="110"/>
    </location>
</feature>
<dbReference type="Proteomes" id="UP001189122">
    <property type="component" value="Unassembled WGS sequence"/>
</dbReference>
<evidence type="ECO:0000313" key="2">
    <source>
        <dbReference type="EMBL" id="CAA6675327.1"/>
    </source>
</evidence>
<feature type="compositionally biased region" description="Low complexity" evidence="1">
    <location>
        <begin position="86"/>
        <end position="95"/>
    </location>
</feature>
<feature type="region of interest" description="Disordered" evidence="1">
    <location>
        <begin position="86"/>
        <end position="116"/>
    </location>
</feature>
<gene>
    <name evidence="2" type="ORF">SI7747_UN021669</name>
</gene>